<evidence type="ECO:0000256" key="7">
    <source>
        <dbReference type="ARBA" id="ARBA00023186"/>
    </source>
</evidence>
<evidence type="ECO:0000256" key="4">
    <source>
        <dbReference type="ARBA" id="ARBA00022741"/>
    </source>
</evidence>
<feature type="binding site" evidence="11">
    <location>
        <position position="97"/>
    </location>
    <ligand>
        <name>ATP</name>
        <dbReference type="ChEBI" id="CHEBI:30616"/>
    </ligand>
</feature>
<comment type="function">
    <text evidence="8 10">Molecular chaperone. Has ATPase activity.</text>
</comment>
<dbReference type="CDD" id="cd16927">
    <property type="entry name" value="HATPase_Hsp90-like"/>
    <property type="match status" value="1"/>
</dbReference>
<feature type="binding site" evidence="11">
    <location>
        <position position="177"/>
    </location>
    <ligand>
        <name>ATP</name>
        <dbReference type="ChEBI" id="CHEBI:30616"/>
    </ligand>
</feature>
<protein>
    <recommendedName>
        <fullName evidence="9 10">Chaperone protein HtpG</fullName>
    </recommendedName>
    <alternativeName>
        <fullName evidence="10">Heat shock protein HtpG</fullName>
    </alternativeName>
    <alternativeName>
        <fullName evidence="10">High temperature protein G</fullName>
    </alternativeName>
</protein>
<dbReference type="GO" id="GO:0005737">
    <property type="term" value="C:cytoplasm"/>
    <property type="evidence" value="ECO:0007669"/>
    <property type="project" value="UniProtKB-SubCell"/>
</dbReference>
<dbReference type="AlphaFoldDB" id="A0A1H8V352"/>
<dbReference type="GO" id="GO:0005524">
    <property type="term" value="F:ATP binding"/>
    <property type="evidence" value="ECO:0007669"/>
    <property type="project" value="UniProtKB-UniRule"/>
</dbReference>
<feature type="binding site" evidence="11">
    <location>
        <position position="42"/>
    </location>
    <ligand>
        <name>ATP</name>
        <dbReference type="ChEBI" id="CHEBI:30616"/>
    </ligand>
</feature>
<comment type="similarity">
    <text evidence="2 10">Belongs to the heat shock protein 90 family.</text>
</comment>
<evidence type="ECO:0000256" key="5">
    <source>
        <dbReference type="ARBA" id="ARBA00022840"/>
    </source>
</evidence>
<dbReference type="FunFam" id="3.30.565.10:FF:000009">
    <property type="entry name" value="Molecular chaperone HtpG"/>
    <property type="match status" value="1"/>
</dbReference>
<evidence type="ECO:0000256" key="6">
    <source>
        <dbReference type="ARBA" id="ARBA00023016"/>
    </source>
</evidence>
<dbReference type="Gene3D" id="3.30.230.80">
    <property type="match status" value="1"/>
</dbReference>
<dbReference type="Pfam" id="PF00183">
    <property type="entry name" value="HSP90"/>
    <property type="match status" value="1"/>
</dbReference>
<reference evidence="13 14" key="1">
    <citation type="submission" date="2016-10" db="EMBL/GenBank/DDBJ databases">
        <authorList>
            <person name="de Groot N.N."/>
        </authorList>
    </citation>
    <scope>NUCLEOTIDE SEQUENCE [LARGE SCALE GENOMIC DNA]</scope>
    <source>
        <strain evidence="13 14">DSM 13305</strain>
    </source>
</reference>
<feature type="binding site" evidence="11">
    <location>
        <position position="89"/>
    </location>
    <ligand>
        <name>ATP</name>
        <dbReference type="ChEBI" id="CHEBI:30616"/>
    </ligand>
</feature>
<dbReference type="SMART" id="SM00387">
    <property type="entry name" value="HATPase_c"/>
    <property type="match status" value="1"/>
</dbReference>
<dbReference type="InterPro" id="IPR019805">
    <property type="entry name" value="Heat_shock_protein_90_CS"/>
</dbReference>
<keyword evidence="7 10" id="KW-0143">Chaperone</keyword>
<dbReference type="Proteomes" id="UP000198847">
    <property type="component" value="Unassembled WGS sequence"/>
</dbReference>
<feature type="binding site" evidence="11">
    <location>
        <position position="103"/>
    </location>
    <ligand>
        <name>ATP</name>
        <dbReference type="ChEBI" id="CHEBI:30616"/>
    </ligand>
</feature>
<evidence type="ECO:0000256" key="8">
    <source>
        <dbReference type="ARBA" id="ARBA00058590"/>
    </source>
</evidence>
<dbReference type="Gene3D" id="1.20.120.790">
    <property type="entry name" value="Heat shock protein 90, C-terminal domain"/>
    <property type="match status" value="1"/>
</dbReference>
<evidence type="ECO:0000313" key="14">
    <source>
        <dbReference type="Proteomes" id="UP000198847"/>
    </source>
</evidence>
<keyword evidence="3 10" id="KW-0963">Cytoplasm</keyword>
<organism evidence="13 14">
    <name type="scientific">Propionispora vibrioides</name>
    <dbReference type="NCBI Taxonomy" id="112903"/>
    <lineage>
        <taxon>Bacteria</taxon>
        <taxon>Bacillati</taxon>
        <taxon>Bacillota</taxon>
        <taxon>Negativicutes</taxon>
        <taxon>Selenomonadales</taxon>
        <taxon>Sporomusaceae</taxon>
        <taxon>Propionispora</taxon>
    </lineage>
</organism>
<dbReference type="NCBIfam" id="NF003555">
    <property type="entry name" value="PRK05218.1"/>
    <property type="match status" value="1"/>
</dbReference>
<evidence type="ECO:0000256" key="1">
    <source>
        <dbReference type="ARBA" id="ARBA00004496"/>
    </source>
</evidence>
<comment type="caution">
    <text evidence="10">Lacks conserved residue(s) required for the propagation of feature annotation.</text>
</comment>
<evidence type="ECO:0000256" key="11">
    <source>
        <dbReference type="PIRSR" id="PIRSR002583-1"/>
    </source>
</evidence>
<evidence type="ECO:0000256" key="10">
    <source>
        <dbReference type="HAMAP-Rule" id="MF_00505"/>
    </source>
</evidence>
<dbReference type="SUPFAM" id="SSF54211">
    <property type="entry name" value="Ribosomal protein S5 domain 2-like"/>
    <property type="match status" value="1"/>
</dbReference>
<dbReference type="GO" id="GO:0140662">
    <property type="term" value="F:ATP-dependent protein folding chaperone"/>
    <property type="evidence" value="ECO:0007669"/>
    <property type="project" value="InterPro"/>
</dbReference>
<keyword evidence="5 10" id="KW-0067">ATP-binding</keyword>
<feature type="binding site" evidence="11">
    <location>
        <position position="356"/>
    </location>
    <ligand>
        <name>ATP</name>
        <dbReference type="ChEBI" id="CHEBI:30616"/>
    </ligand>
</feature>
<comment type="subunit">
    <text evidence="10">Homodimer.</text>
</comment>
<sequence length="650" mass="73913">MTQETKPKQTREFQAETKQLLDLMVHSIYTNREIFLRELISNASDAIDKVRFESLTNSALLEGNSDFEIFLVPDETTHTLTISDNGMGMTYEEVVENIGTIAKSGTKAFLAKLKEKETSPDQELIGQFGVGFYSAFMVAEKVTLLTRAPGEANGIRWESTGDGTYTIEECDKEQRGTTIILTLKEEFRTAEENFLHTYTLQSLVKKYSDYIRYPIKMNVTKEEQPKDADGKPIEGADAVKTIEVRTLNSMTPLWAKNKNEITREEYDSFYKDLFHDWENPLEVIHSKAEGTVEYTSLLYLPARAPFDLYDRDATGGIRLYSKHIFIMEKCQDLLPEYLRFVRGLVDSPDFSLNISRELLQHSKQLKLIGKNLEKSVLKTLENLLSKDRPQYESFWKEFGQALKIGVYSDYQSRDKLKGLLLFPSSHSADGLTSLDEYVGRMPEKQKVIYYATGKDRSSVERLPQMELLKEKGVEVLFLFDRVDEFTIDALQEFKEKKFQSISRGDLQLDDLESPEAKQDAESLSKENEPLLQAIKEKLSGKITDVKISSRLKSSAVCLVSDNNGISLSMEQILAEMNKAPFKASRILELNPHHEVFTALKKVYETDPTATAFTDYCDLLYTQALLIEGILPDDPIGFANKVANLMAHSGK</sequence>
<dbReference type="FunFam" id="3.30.230.80:FF:000002">
    <property type="entry name" value="Molecular chaperone HtpG"/>
    <property type="match status" value="1"/>
</dbReference>
<feature type="binding site" evidence="11">
    <location>
        <position position="38"/>
    </location>
    <ligand>
        <name>ATP</name>
        <dbReference type="ChEBI" id="CHEBI:30616"/>
    </ligand>
</feature>
<dbReference type="STRING" id="112903.SAMN04490178_11044"/>
<feature type="binding site" evidence="11">
    <location>
        <position position="84"/>
    </location>
    <ligand>
        <name>ATP</name>
        <dbReference type="ChEBI" id="CHEBI:30616"/>
    </ligand>
</feature>
<feature type="binding site" evidence="11">
    <location>
        <begin position="127"/>
        <end position="132"/>
    </location>
    <ligand>
        <name>ATP</name>
        <dbReference type="ChEBI" id="CHEBI:30616"/>
    </ligand>
</feature>
<dbReference type="Pfam" id="PF13589">
    <property type="entry name" value="HATPase_c_3"/>
    <property type="match status" value="1"/>
</dbReference>
<proteinExistence type="inferred from homology"/>
<dbReference type="RefSeq" id="WP_091746460.1">
    <property type="nucleotide sequence ID" value="NZ_FODY01000010.1"/>
</dbReference>
<feature type="binding site" evidence="11">
    <location>
        <begin position="104"/>
        <end position="105"/>
    </location>
    <ligand>
        <name>ATP</name>
        <dbReference type="ChEBI" id="CHEBI:30616"/>
    </ligand>
</feature>
<keyword evidence="6 10" id="KW-0346">Stress response</keyword>
<dbReference type="OrthoDB" id="9802640at2"/>
<evidence type="ECO:0000313" key="13">
    <source>
        <dbReference type="EMBL" id="SEP09663.1"/>
    </source>
</evidence>
<comment type="subcellular location">
    <subcellularLocation>
        <location evidence="1 10">Cytoplasm</location>
    </subcellularLocation>
</comment>
<evidence type="ECO:0000256" key="3">
    <source>
        <dbReference type="ARBA" id="ARBA00022490"/>
    </source>
</evidence>
<evidence type="ECO:0000259" key="12">
    <source>
        <dbReference type="SMART" id="SM00387"/>
    </source>
</evidence>
<feature type="region of interest" description="C" evidence="10">
    <location>
        <begin position="572"/>
        <end position="650"/>
    </location>
</feature>
<dbReference type="SUPFAM" id="SSF55874">
    <property type="entry name" value="ATPase domain of HSP90 chaperone/DNA topoisomerase II/histidine kinase"/>
    <property type="match status" value="1"/>
</dbReference>
<dbReference type="PROSITE" id="PS00298">
    <property type="entry name" value="HSP90"/>
    <property type="match status" value="1"/>
</dbReference>
<dbReference type="Gene3D" id="3.30.565.10">
    <property type="entry name" value="Histidine kinase-like ATPase, C-terminal domain"/>
    <property type="match status" value="1"/>
</dbReference>
<dbReference type="GO" id="GO:0051082">
    <property type="term" value="F:unfolded protein binding"/>
    <property type="evidence" value="ECO:0007669"/>
    <property type="project" value="UniProtKB-UniRule"/>
</dbReference>
<dbReference type="InterPro" id="IPR020575">
    <property type="entry name" value="Hsp90_N"/>
</dbReference>
<dbReference type="PIRSF" id="PIRSF002583">
    <property type="entry name" value="Hsp90"/>
    <property type="match status" value="1"/>
</dbReference>
<dbReference type="HAMAP" id="MF_00505">
    <property type="entry name" value="HSP90"/>
    <property type="match status" value="1"/>
</dbReference>
<feature type="domain" description="Histidine kinase/HSP90-like ATPase" evidence="12">
    <location>
        <begin position="31"/>
        <end position="187"/>
    </location>
</feature>
<gene>
    <name evidence="10" type="primary">htpG</name>
    <name evidence="13" type="ORF">SAMN04490178_11044</name>
</gene>
<dbReference type="PRINTS" id="PR00775">
    <property type="entry name" value="HEATSHOCK90"/>
</dbReference>
<evidence type="ECO:0000256" key="2">
    <source>
        <dbReference type="ARBA" id="ARBA00008239"/>
    </source>
</evidence>
<dbReference type="InterPro" id="IPR001404">
    <property type="entry name" value="Hsp90_fam"/>
</dbReference>
<dbReference type="EMBL" id="FODY01000010">
    <property type="protein sequence ID" value="SEP09663.1"/>
    <property type="molecule type" value="Genomic_DNA"/>
</dbReference>
<dbReference type="InterPro" id="IPR036890">
    <property type="entry name" value="HATPase_C_sf"/>
</dbReference>
<keyword evidence="4 10" id="KW-0547">Nucleotide-binding</keyword>
<keyword evidence="14" id="KW-1185">Reference proteome</keyword>
<dbReference type="InterPro" id="IPR003594">
    <property type="entry name" value="HATPase_dom"/>
</dbReference>
<dbReference type="GO" id="GO:0016887">
    <property type="term" value="F:ATP hydrolysis activity"/>
    <property type="evidence" value="ECO:0007669"/>
    <property type="project" value="InterPro"/>
</dbReference>
<dbReference type="InterPro" id="IPR037196">
    <property type="entry name" value="HSP90_C"/>
</dbReference>
<dbReference type="PANTHER" id="PTHR11528">
    <property type="entry name" value="HEAT SHOCK PROTEIN 90 FAMILY MEMBER"/>
    <property type="match status" value="1"/>
</dbReference>
<accession>A0A1H8V352</accession>
<evidence type="ECO:0000256" key="9">
    <source>
        <dbReference type="ARBA" id="ARBA00070675"/>
    </source>
</evidence>
<name>A0A1H8V352_9FIRM</name>
<dbReference type="SUPFAM" id="SSF110942">
    <property type="entry name" value="HSP90 C-terminal domain"/>
    <property type="match status" value="1"/>
</dbReference>
<dbReference type="InterPro" id="IPR020568">
    <property type="entry name" value="Ribosomal_Su5_D2-typ_SF"/>
</dbReference>
<feature type="region of interest" description="A; substrate-binding" evidence="10">
    <location>
        <begin position="1"/>
        <end position="356"/>
    </location>
</feature>
<dbReference type="Gene3D" id="3.40.50.11260">
    <property type="match status" value="1"/>
</dbReference>